<evidence type="ECO:0000313" key="2">
    <source>
        <dbReference type="EMBL" id="KAK7020495.1"/>
    </source>
</evidence>
<evidence type="ECO:0000256" key="1">
    <source>
        <dbReference type="SAM" id="MobiDB-lite"/>
    </source>
</evidence>
<feature type="compositionally biased region" description="Polar residues" evidence="1">
    <location>
        <begin position="1"/>
        <end position="22"/>
    </location>
</feature>
<feature type="region of interest" description="Disordered" evidence="1">
    <location>
        <begin position="67"/>
        <end position="111"/>
    </location>
</feature>
<dbReference type="SUPFAM" id="SSF69047">
    <property type="entry name" value="Hypothetical protein YjbJ"/>
    <property type="match status" value="1"/>
</dbReference>
<dbReference type="AlphaFoldDB" id="A0AAW0B6B1"/>
<gene>
    <name evidence="2" type="ORF">R3P38DRAFT_2969795</name>
</gene>
<feature type="region of interest" description="Disordered" evidence="1">
    <location>
        <begin position="1"/>
        <end position="26"/>
    </location>
</feature>
<organism evidence="2 3">
    <name type="scientific">Favolaschia claudopus</name>
    <dbReference type="NCBI Taxonomy" id="2862362"/>
    <lineage>
        <taxon>Eukaryota</taxon>
        <taxon>Fungi</taxon>
        <taxon>Dikarya</taxon>
        <taxon>Basidiomycota</taxon>
        <taxon>Agaricomycotina</taxon>
        <taxon>Agaricomycetes</taxon>
        <taxon>Agaricomycetidae</taxon>
        <taxon>Agaricales</taxon>
        <taxon>Marasmiineae</taxon>
        <taxon>Mycenaceae</taxon>
        <taxon>Favolaschia</taxon>
    </lineage>
</organism>
<dbReference type="InterPro" id="IPR036629">
    <property type="entry name" value="YjbJ_sf"/>
</dbReference>
<evidence type="ECO:0000313" key="3">
    <source>
        <dbReference type="Proteomes" id="UP001362999"/>
    </source>
</evidence>
<accession>A0AAW0B6B1</accession>
<feature type="compositionally biased region" description="Basic and acidic residues" evidence="1">
    <location>
        <begin position="68"/>
        <end position="79"/>
    </location>
</feature>
<comment type="caution">
    <text evidence="2">The sequence shown here is derived from an EMBL/GenBank/DDBJ whole genome shotgun (WGS) entry which is preliminary data.</text>
</comment>
<dbReference type="PANTHER" id="PTHR40460">
    <property type="entry name" value="CHROMOSOME 1, WHOLE GENOME SHOTGUN SEQUENCE"/>
    <property type="match status" value="1"/>
</dbReference>
<reference evidence="2 3" key="1">
    <citation type="journal article" date="2024" name="J Genomics">
        <title>Draft genome sequencing and assembly of Favolaschia claudopus CIRM-BRFM 2984 isolated from oak limbs.</title>
        <authorList>
            <person name="Navarro D."/>
            <person name="Drula E."/>
            <person name="Chaduli D."/>
            <person name="Cazenave R."/>
            <person name="Ahrendt S."/>
            <person name="Wang J."/>
            <person name="Lipzen A."/>
            <person name="Daum C."/>
            <person name="Barry K."/>
            <person name="Grigoriev I.V."/>
            <person name="Favel A."/>
            <person name="Rosso M.N."/>
            <person name="Martin F."/>
        </authorList>
    </citation>
    <scope>NUCLEOTIDE SEQUENCE [LARGE SCALE GENOMIC DNA]</scope>
    <source>
        <strain evidence="2 3">CIRM-BRFM 2984</strain>
    </source>
</reference>
<name>A0AAW0B6B1_9AGAR</name>
<proteinExistence type="predicted"/>
<feature type="compositionally biased region" description="Polar residues" evidence="1">
    <location>
        <begin position="87"/>
        <end position="111"/>
    </location>
</feature>
<sequence length="111" mass="11746">MSANSANNWTSTGEPNQTTGQFHSVKGTVVETIGNVTGLESWQKSGSQEHAAGEAEYNAARAKGYVEGAKDRVEGKKDSVLGAVTGDKTQQAQGNLQHDTGKAQQDLNRNL</sequence>
<dbReference type="EMBL" id="JAWWNJ010000041">
    <property type="protein sequence ID" value="KAK7020495.1"/>
    <property type="molecule type" value="Genomic_DNA"/>
</dbReference>
<protein>
    <submittedName>
        <fullName evidence="2">Mismatched base pair and cruciform DNA recognition protein</fullName>
    </submittedName>
</protein>
<dbReference type="PANTHER" id="PTHR40460:SF1">
    <property type="entry name" value="CSBD-LIKE DOMAIN-CONTAINING PROTEIN"/>
    <property type="match status" value="1"/>
</dbReference>
<dbReference type="Proteomes" id="UP001362999">
    <property type="component" value="Unassembled WGS sequence"/>
</dbReference>
<keyword evidence="3" id="KW-1185">Reference proteome</keyword>